<evidence type="ECO:0000313" key="4">
    <source>
        <dbReference type="EMBL" id="PKK76834.1"/>
    </source>
</evidence>
<dbReference type="AlphaFoldDB" id="A0A2N1NSL1"/>
<dbReference type="Gene3D" id="1.25.40.10">
    <property type="entry name" value="Tetratricopeptide repeat domain"/>
    <property type="match status" value="3"/>
</dbReference>
<name>A0A2N1NSL1_9GLOM</name>
<dbReference type="Proteomes" id="UP000233469">
    <property type="component" value="Unassembled WGS sequence"/>
</dbReference>
<evidence type="ECO:0000256" key="1">
    <source>
        <dbReference type="ARBA" id="ARBA00022737"/>
    </source>
</evidence>
<dbReference type="InterPro" id="IPR013083">
    <property type="entry name" value="Znf_RING/FYVE/PHD"/>
</dbReference>
<keyword evidence="1" id="KW-0677">Repeat</keyword>
<dbReference type="PANTHER" id="PTHR44858:SF1">
    <property type="entry name" value="UDP-N-ACETYLGLUCOSAMINE--PEPTIDE N-ACETYLGLUCOSAMINYLTRANSFERASE SPINDLY-RELATED"/>
    <property type="match status" value="1"/>
</dbReference>
<feature type="repeat" description="TPR" evidence="3">
    <location>
        <begin position="735"/>
        <end position="768"/>
    </location>
</feature>
<dbReference type="VEuPathDB" id="FungiDB:RhiirA1_540378"/>
<dbReference type="PROSITE" id="PS50005">
    <property type="entry name" value="TPR"/>
    <property type="match status" value="2"/>
</dbReference>
<dbReference type="InterPro" id="IPR050498">
    <property type="entry name" value="Ycf3"/>
</dbReference>
<organism evidence="4 5">
    <name type="scientific">Rhizophagus irregularis</name>
    <dbReference type="NCBI Taxonomy" id="588596"/>
    <lineage>
        <taxon>Eukaryota</taxon>
        <taxon>Fungi</taxon>
        <taxon>Fungi incertae sedis</taxon>
        <taxon>Mucoromycota</taxon>
        <taxon>Glomeromycotina</taxon>
        <taxon>Glomeromycetes</taxon>
        <taxon>Glomerales</taxon>
        <taxon>Glomeraceae</taxon>
        <taxon>Rhizophagus</taxon>
    </lineage>
</organism>
<reference evidence="4 5" key="1">
    <citation type="submission" date="2016-04" db="EMBL/GenBank/DDBJ databases">
        <title>Genome analyses suggest a sexual origin of heterokaryosis in a supposedly ancient asexual fungus.</title>
        <authorList>
            <person name="Ropars J."/>
            <person name="Sedzielewska K."/>
            <person name="Noel J."/>
            <person name="Charron P."/>
            <person name="Farinelli L."/>
            <person name="Marton T."/>
            <person name="Kruger M."/>
            <person name="Pelin A."/>
            <person name="Brachmann A."/>
            <person name="Corradi N."/>
        </authorList>
    </citation>
    <scope>NUCLEOTIDE SEQUENCE [LARGE SCALE GENOMIC DNA]</scope>
    <source>
        <strain evidence="4 5">C2</strain>
    </source>
</reference>
<dbReference type="InterPro" id="IPR019734">
    <property type="entry name" value="TPR_rpt"/>
</dbReference>
<feature type="repeat" description="TPR" evidence="3">
    <location>
        <begin position="701"/>
        <end position="734"/>
    </location>
</feature>
<dbReference type="VEuPathDB" id="FungiDB:RhiirFUN_003357"/>
<comment type="caution">
    <text evidence="4">The sequence shown here is derived from an EMBL/GenBank/DDBJ whole genome shotgun (WGS) entry which is preliminary data.</text>
</comment>
<reference evidence="4 5" key="2">
    <citation type="submission" date="2017-10" db="EMBL/GenBank/DDBJ databases">
        <title>Extensive intraspecific genome diversity in a model arbuscular mycorrhizal fungus.</title>
        <authorList>
            <person name="Chen E.C.H."/>
            <person name="Morin E."/>
            <person name="Baudet D."/>
            <person name="Noel J."/>
            <person name="Ndikumana S."/>
            <person name="Charron P."/>
            <person name="St-Onge C."/>
            <person name="Giorgi J."/>
            <person name="Grigoriev I.V."/>
            <person name="Roux C."/>
            <person name="Martin F.M."/>
            <person name="Corradi N."/>
        </authorList>
    </citation>
    <scope>NUCLEOTIDE SEQUENCE [LARGE SCALE GENOMIC DNA]</scope>
    <source>
        <strain evidence="4 5">C2</strain>
    </source>
</reference>
<dbReference type="EMBL" id="LLXL01000163">
    <property type="protein sequence ID" value="PKK76834.1"/>
    <property type="molecule type" value="Genomic_DNA"/>
</dbReference>
<dbReference type="SUPFAM" id="SSF57850">
    <property type="entry name" value="RING/U-box"/>
    <property type="match status" value="1"/>
</dbReference>
<evidence type="ECO:0000313" key="5">
    <source>
        <dbReference type="Proteomes" id="UP000233469"/>
    </source>
</evidence>
<evidence type="ECO:0000256" key="2">
    <source>
        <dbReference type="ARBA" id="ARBA00022803"/>
    </source>
</evidence>
<dbReference type="Gene3D" id="3.30.40.10">
    <property type="entry name" value="Zinc/RING finger domain, C3HC4 (zinc finger)"/>
    <property type="match status" value="1"/>
</dbReference>
<protein>
    <submittedName>
        <fullName evidence="4">Uncharacterized protein</fullName>
    </submittedName>
</protein>
<keyword evidence="2 3" id="KW-0802">TPR repeat</keyword>
<dbReference type="SUPFAM" id="SSF48452">
    <property type="entry name" value="TPR-like"/>
    <property type="match status" value="1"/>
</dbReference>
<gene>
    <name evidence="4" type="ORF">RhiirC2_844879</name>
</gene>
<dbReference type="Pfam" id="PF12895">
    <property type="entry name" value="ANAPC3"/>
    <property type="match status" value="1"/>
</dbReference>
<dbReference type="SMART" id="SM00028">
    <property type="entry name" value="TPR"/>
    <property type="match status" value="5"/>
</dbReference>
<sequence length="958" mass="113437">MDGSSIQSGSSINTNKTDLHENMFNNRILLKLEQYTLDEKFFEILLVALADPTPFDYYAKQSIARLELHLRAWVAVLEKVCFTQIRLSKELRDKIYNSLPKFAEIHRKTTQVMQEGIDNKYASNFNQFNQLQVRKDDTIIKKRNYNIDFLLIHLRDTLHCLRDDETWFQEILRRTKDLLKVLLNIAPGILSTTGIALPNDNCSILSMLAQVHQSLSFKYPVASYYVDWRIMLIVQHNIFSWSESSEMIISKKFGELVLMEYIWSFLEREWINVDNKSILDSQTKFDESSKQFQFKAIEILLHLQNIESQEFSMVEIDFDHYAQKLNENKLADSSEKFQNMLIFVKEKYFEDLKIIDDDDIGKEIKGKGKSTNSNSNFMKEQKSTSNILDVIAGEMTCPISSEPTDQLCILKCQHALSLSNLKKLKQKKCPECRKRIENNDIRYLPQNSIYKNLYSKFFESGYIFPSIKLEDSSQIIDNQYESDNSDNSEFDLILTKKKKFMNSIKLNSNLSLQSIFPRISKKQHPMYQNAIKELNEKNYGKAEYFCKRFLKIFPKSYTIRCILAYTYRCLYNYEQAHLYLKEAINLNEKKPIAYFICGEILFKQSNYDEAIYYLNKSLECKAKINNLYIILGNSNLFEAEFYNYDEYYLSDALKNYYIALQNNPNNYLCLKNSAYIYEKRETYSNTLDMLDKLLGINDDDSLMLCYYGEILYNMTRYHNAIHFFIKANTIDPENIHNLSKRAIAYFKLQEYDRSLFDFNKIIQLNPLNNIAYCYKALIYIMELNNVYENMTYYKIKTKNDVMIDFMGLDLDFWSHLYINDIMKDFMGLDLDFWSHLYENSFNDLGIINKFNKYMYTVHRIYFLSNLINLDSVYLKFKESDPNSLTGYILNFKNQTFNLSLPKISGVFKNDAYYYFYLKINIKNLSSNKCFIKFVIIDDEDCNKNLEHILIYEDLLKFN</sequence>
<dbReference type="PANTHER" id="PTHR44858">
    <property type="entry name" value="TETRATRICOPEPTIDE REPEAT PROTEIN 6"/>
    <property type="match status" value="1"/>
</dbReference>
<accession>A0A2N1NSL1</accession>
<dbReference type="InterPro" id="IPR011990">
    <property type="entry name" value="TPR-like_helical_dom_sf"/>
</dbReference>
<dbReference type="VEuPathDB" id="FungiDB:FUN_021523"/>
<proteinExistence type="predicted"/>
<evidence type="ECO:0000256" key="3">
    <source>
        <dbReference type="PROSITE-ProRule" id="PRU00339"/>
    </source>
</evidence>